<keyword evidence="3" id="KW-1185">Reference proteome</keyword>
<evidence type="ECO:0000313" key="3">
    <source>
        <dbReference type="Proteomes" id="UP000631653"/>
    </source>
</evidence>
<dbReference type="Proteomes" id="UP000631653">
    <property type="component" value="Unassembled WGS sequence"/>
</dbReference>
<sequence length="135" mass="14948">MVKDIPSRATWDALEKDAGAYLIDVRTPEEWQFVGVPDISKLGRRVYTISWQFLGGLINGQFLEELRGAGIDKSQPLYFICRSGARSRSAAIAASGDGFEKVFNVEDGFEGPLNGDMHRGVVSGWKAEGLPWRQN</sequence>
<dbReference type="InterPro" id="IPR001763">
    <property type="entry name" value="Rhodanese-like_dom"/>
</dbReference>
<reference evidence="2 3" key="1">
    <citation type="journal article" date="2020" name="Int. J. Syst. Evol. Microbiol.">
        <title>Novel acetic acid bacteria from cider fermentations: Acetobacter conturbans sp. nov. and Acetobacter fallax sp. nov.</title>
        <authorList>
            <person name="Sombolestani A.S."/>
            <person name="Cleenwerck I."/>
            <person name="Cnockaert M."/>
            <person name="Borremans W."/>
            <person name="Wieme A.D."/>
            <person name="De Vuyst L."/>
            <person name="Vandamme P."/>
        </authorList>
    </citation>
    <scope>NUCLEOTIDE SEQUENCE [LARGE SCALE GENOMIC DNA]</scope>
    <source>
        <strain evidence="2 3">LMG 1627</strain>
    </source>
</reference>
<protein>
    <submittedName>
        <fullName evidence="2">Rhodanese-like domain-containing protein</fullName>
    </submittedName>
</protein>
<proteinExistence type="predicted"/>
<dbReference type="RefSeq" id="WP_173568818.1">
    <property type="nucleotide sequence ID" value="NZ_WOSY01000002.1"/>
</dbReference>
<evidence type="ECO:0000313" key="2">
    <source>
        <dbReference type="EMBL" id="NHN87519.1"/>
    </source>
</evidence>
<name>A0ABX0K1B7_9PROT</name>
<dbReference type="Pfam" id="PF00581">
    <property type="entry name" value="Rhodanese"/>
    <property type="match status" value="1"/>
</dbReference>
<dbReference type="PROSITE" id="PS50206">
    <property type="entry name" value="RHODANESE_3"/>
    <property type="match status" value="1"/>
</dbReference>
<gene>
    <name evidence="2" type="ORF">GOB81_02585</name>
</gene>
<organism evidence="2 3">
    <name type="scientific">Acetobacter conturbans</name>
    <dbReference type="NCBI Taxonomy" id="1737472"/>
    <lineage>
        <taxon>Bacteria</taxon>
        <taxon>Pseudomonadati</taxon>
        <taxon>Pseudomonadota</taxon>
        <taxon>Alphaproteobacteria</taxon>
        <taxon>Acetobacterales</taxon>
        <taxon>Acetobacteraceae</taxon>
        <taxon>Acetobacter</taxon>
    </lineage>
</organism>
<comment type="caution">
    <text evidence="2">The sequence shown here is derived from an EMBL/GenBank/DDBJ whole genome shotgun (WGS) entry which is preliminary data.</text>
</comment>
<evidence type="ECO:0000259" key="1">
    <source>
        <dbReference type="PROSITE" id="PS50206"/>
    </source>
</evidence>
<accession>A0ABX0K1B7</accession>
<dbReference type="SUPFAM" id="SSF52821">
    <property type="entry name" value="Rhodanese/Cell cycle control phosphatase"/>
    <property type="match status" value="1"/>
</dbReference>
<dbReference type="InterPro" id="IPR036873">
    <property type="entry name" value="Rhodanese-like_dom_sf"/>
</dbReference>
<dbReference type="PANTHER" id="PTHR47377:SF1">
    <property type="entry name" value="RHODANESE-LIKE DOMAIN-CONTAINING PROTEIN 4, CHLOROPLASTIC"/>
    <property type="match status" value="1"/>
</dbReference>
<dbReference type="PANTHER" id="PTHR47377">
    <property type="entry name" value="RHODANESE-LIKE DOMAIN-CONTAINING PROTEIN 4, CHLOROPLASTIC"/>
    <property type="match status" value="1"/>
</dbReference>
<dbReference type="Gene3D" id="3.40.250.10">
    <property type="entry name" value="Rhodanese-like domain"/>
    <property type="match status" value="1"/>
</dbReference>
<dbReference type="InterPro" id="IPR044240">
    <property type="entry name" value="STR4-like"/>
</dbReference>
<feature type="domain" description="Rhodanese" evidence="1">
    <location>
        <begin position="16"/>
        <end position="121"/>
    </location>
</feature>
<dbReference type="EMBL" id="WOSY01000002">
    <property type="protein sequence ID" value="NHN87519.1"/>
    <property type="molecule type" value="Genomic_DNA"/>
</dbReference>